<evidence type="ECO:0000256" key="1">
    <source>
        <dbReference type="ARBA" id="ARBA00009085"/>
    </source>
</evidence>
<keyword evidence="2" id="KW-0645">Protease</keyword>
<evidence type="ECO:0000256" key="3">
    <source>
        <dbReference type="SAM" id="MobiDB-lite"/>
    </source>
</evidence>
<feature type="compositionally biased region" description="Basic and acidic residues" evidence="3">
    <location>
        <begin position="645"/>
        <end position="659"/>
    </location>
</feature>
<feature type="compositionally biased region" description="Polar residues" evidence="3">
    <location>
        <begin position="14"/>
        <end position="34"/>
    </location>
</feature>
<dbReference type="PROSITE" id="PS00973">
    <property type="entry name" value="USP_2"/>
    <property type="match status" value="1"/>
</dbReference>
<evidence type="ECO:0000313" key="5">
    <source>
        <dbReference type="EMBL" id="MCD9642012.1"/>
    </source>
</evidence>
<dbReference type="InterPro" id="IPR018200">
    <property type="entry name" value="USP_CS"/>
</dbReference>
<feature type="region of interest" description="Disordered" evidence="3">
    <location>
        <begin position="1"/>
        <end position="67"/>
    </location>
</feature>
<comment type="similarity">
    <text evidence="1 2">Belongs to the peptidase C19 family.</text>
</comment>
<dbReference type="PANTHER" id="PTHR24006">
    <property type="entry name" value="UBIQUITIN CARBOXYL-TERMINAL HYDROLASE"/>
    <property type="match status" value="1"/>
</dbReference>
<comment type="catalytic activity">
    <reaction evidence="2">
        <text>Thiol-dependent hydrolysis of ester, thioester, amide, peptide and isopeptide bonds formed by the C-terminal Gly of ubiquitin (a 76-residue protein attached to proteins as an intracellular targeting signal).</text>
        <dbReference type="EC" id="3.4.19.12"/>
    </reaction>
</comment>
<feature type="region of interest" description="Disordered" evidence="3">
    <location>
        <begin position="522"/>
        <end position="704"/>
    </location>
</feature>
<keyword evidence="2" id="KW-0833">Ubl conjugation pathway</keyword>
<dbReference type="Gene3D" id="3.90.70.10">
    <property type="entry name" value="Cysteine proteinases"/>
    <property type="match status" value="1"/>
</dbReference>
<dbReference type="InterPro" id="IPR050164">
    <property type="entry name" value="Peptidase_C19"/>
</dbReference>
<organism evidence="5 6">
    <name type="scientific">Datura stramonium</name>
    <name type="common">Jimsonweed</name>
    <name type="synonym">Common thornapple</name>
    <dbReference type="NCBI Taxonomy" id="4076"/>
    <lineage>
        <taxon>Eukaryota</taxon>
        <taxon>Viridiplantae</taxon>
        <taxon>Streptophyta</taxon>
        <taxon>Embryophyta</taxon>
        <taxon>Tracheophyta</taxon>
        <taxon>Spermatophyta</taxon>
        <taxon>Magnoliopsida</taxon>
        <taxon>eudicotyledons</taxon>
        <taxon>Gunneridae</taxon>
        <taxon>Pentapetalae</taxon>
        <taxon>asterids</taxon>
        <taxon>lamiids</taxon>
        <taxon>Solanales</taxon>
        <taxon>Solanaceae</taxon>
        <taxon>Solanoideae</taxon>
        <taxon>Datureae</taxon>
        <taxon>Datura</taxon>
    </lineage>
</organism>
<dbReference type="EC" id="3.4.19.12" evidence="2"/>
<accession>A0ABS8V6K9</accession>
<sequence>MGNHRRKNKKTEFSPVNSVNSDQTLLGSASNSPDRTLESDETVKNGDFSVEEESRRAEDEPEIDDLGLDLSPVIPVYSSNWADSWTAAITDDSDTLDLQWIIASDHGTSSSAWMDWPILEVKPISSFKPECDFLRDEETEPECDFLRDEETEAQTSIVPIENQSIKLGAGLTNLGNTCFLNAVLQSFMHTVPLLQLLASNDHSSPCDSYFNGFCVICVTRELLDFSLASSGGSVSPLKLVNNLSYFSSSFHRYQQEDAHEFLQCFLDKLESRCNDSMPKDRAPLESDNIVKQAFGGRLVSRLRCCNCGHSSDTYEPFIDLSLEIKDVDCLPAALDCFTRVEKIDDPEIKFSCEKCKTQVSMEKQLMLYKAPSVAAFHLKRFENDGSFVKKVDKFVSFPLDLSLLPYTDHSQINNEEMVYDLYAVIVHRGISSCSGHYYSFIRSAPNEWYKFDDSEVFWVHKDIVLTEEAYIMFYAKRGTPWFSDFIVTQKPFIDPPIIYTPESVLDNADAISITSPCIRNTHASDVSESNKTADASSPKPELNKIEDNESKETVQTSSPGPAGPINSSDSHADGVVEEASLPLMHKENNATQDVSVAERTATFIPKTPSRSPSPEISRYDPPEDDDAISDGHITLADEVSGENQLRMDQEQDLERKRGSQSESPLNKKRTKTEVSPSSDDRSPAGGPRSSFGSGLHAVAASSSR</sequence>
<dbReference type="InterPro" id="IPR028889">
    <property type="entry name" value="USP"/>
</dbReference>
<feature type="domain" description="USP" evidence="4">
    <location>
        <begin position="169"/>
        <end position="477"/>
    </location>
</feature>
<gene>
    <name evidence="5" type="primary">UBP21_2</name>
    <name evidence="5" type="ORF">HAX54_028599</name>
</gene>
<dbReference type="SUPFAM" id="SSF54001">
    <property type="entry name" value="Cysteine proteinases"/>
    <property type="match status" value="1"/>
</dbReference>
<dbReference type="PROSITE" id="PS50235">
    <property type="entry name" value="USP_3"/>
    <property type="match status" value="1"/>
</dbReference>
<keyword evidence="2 5" id="KW-0378">Hydrolase</keyword>
<name>A0ABS8V6K9_DATST</name>
<reference evidence="5 6" key="1">
    <citation type="journal article" date="2021" name="BMC Genomics">
        <title>Datura genome reveals duplications of psychoactive alkaloid biosynthetic genes and high mutation rate following tissue culture.</title>
        <authorList>
            <person name="Rajewski A."/>
            <person name="Carter-House D."/>
            <person name="Stajich J."/>
            <person name="Litt A."/>
        </authorList>
    </citation>
    <scope>NUCLEOTIDE SEQUENCE [LARGE SCALE GENOMIC DNA]</scope>
    <source>
        <strain evidence="5">AR-01</strain>
    </source>
</reference>
<feature type="compositionally biased region" description="Polar residues" evidence="3">
    <location>
        <begin position="553"/>
        <end position="569"/>
    </location>
</feature>
<dbReference type="InterPro" id="IPR001394">
    <property type="entry name" value="Peptidase_C19_UCH"/>
</dbReference>
<keyword evidence="6" id="KW-1185">Reference proteome</keyword>
<proteinExistence type="inferred from homology"/>
<feature type="compositionally biased region" description="Polar residues" evidence="3">
    <location>
        <begin position="522"/>
        <end position="535"/>
    </location>
</feature>
<protein>
    <recommendedName>
        <fullName evidence="2">Ubiquitin carboxyl-terminal hydrolase</fullName>
        <ecNumber evidence="2">3.4.19.12</ecNumber>
    </recommendedName>
</protein>
<dbReference type="InterPro" id="IPR038765">
    <property type="entry name" value="Papain-like_cys_pep_sf"/>
</dbReference>
<dbReference type="GO" id="GO:0016787">
    <property type="term" value="F:hydrolase activity"/>
    <property type="evidence" value="ECO:0007669"/>
    <property type="project" value="UniProtKB-KW"/>
</dbReference>
<dbReference type="EMBL" id="JACEIK010003514">
    <property type="protein sequence ID" value="MCD9642012.1"/>
    <property type="molecule type" value="Genomic_DNA"/>
</dbReference>
<evidence type="ECO:0000256" key="2">
    <source>
        <dbReference type="RuleBase" id="RU366025"/>
    </source>
</evidence>
<evidence type="ECO:0000259" key="4">
    <source>
        <dbReference type="PROSITE" id="PS50235"/>
    </source>
</evidence>
<dbReference type="Pfam" id="PF00443">
    <property type="entry name" value="UCH"/>
    <property type="match status" value="1"/>
</dbReference>
<dbReference type="Proteomes" id="UP000823775">
    <property type="component" value="Unassembled WGS sequence"/>
</dbReference>
<comment type="function">
    <text evidence="2">Recognizes and hydrolyzes the peptide bond at the C-terminal Gly of ubiquitin. Involved in the processing of poly-ubiquitin precursors as well as that of ubiquitinated proteins.</text>
</comment>
<comment type="caution">
    <text evidence="5">The sequence shown here is derived from an EMBL/GenBank/DDBJ whole genome shotgun (WGS) entry which is preliminary data.</text>
</comment>
<keyword evidence="2" id="KW-0788">Thiol protease</keyword>
<evidence type="ECO:0000313" key="6">
    <source>
        <dbReference type="Proteomes" id="UP000823775"/>
    </source>
</evidence>
<dbReference type="PROSITE" id="PS00972">
    <property type="entry name" value="USP_1"/>
    <property type="match status" value="1"/>
</dbReference>
<feature type="compositionally biased region" description="Basic and acidic residues" evidence="3">
    <location>
        <begin position="35"/>
        <end position="44"/>
    </location>
</feature>
<dbReference type="PANTHER" id="PTHR24006:SF747">
    <property type="entry name" value="UBIQUITIN CARBOXYL-TERMINAL HYDROLASE 20"/>
    <property type="match status" value="1"/>
</dbReference>
<feature type="compositionally biased region" description="Basic and acidic residues" evidence="3">
    <location>
        <begin position="541"/>
        <end position="552"/>
    </location>
</feature>